<dbReference type="EMBL" id="JTHE03000108">
    <property type="protein sequence ID" value="MCM1984972.1"/>
    <property type="molecule type" value="Genomic_DNA"/>
</dbReference>
<dbReference type="RefSeq" id="WP_201277508.1">
    <property type="nucleotide sequence ID" value="NZ_JTHE03000108.1"/>
</dbReference>
<evidence type="ECO:0000313" key="2">
    <source>
        <dbReference type="EMBL" id="MCM1984972.1"/>
    </source>
</evidence>
<geneLocation type="plasmid" evidence="2">
    <name>unnamed23</name>
</geneLocation>
<protein>
    <recommendedName>
        <fullName evidence="4">DUF4337 domain-containing protein</fullName>
    </recommendedName>
</protein>
<feature type="transmembrane region" description="Helical" evidence="1">
    <location>
        <begin position="179"/>
        <end position="200"/>
    </location>
</feature>
<keyword evidence="1" id="KW-0812">Transmembrane</keyword>
<dbReference type="Proteomes" id="UP000031561">
    <property type="component" value="Unassembled WGS sequence"/>
</dbReference>
<keyword evidence="1" id="KW-0472">Membrane</keyword>
<proteinExistence type="predicted"/>
<keyword evidence="2" id="KW-0614">Plasmid</keyword>
<accession>A0ABD4T9H5</accession>
<evidence type="ECO:0000313" key="3">
    <source>
        <dbReference type="Proteomes" id="UP000031561"/>
    </source>
</evidence>
<organism evidence="2 3">
    <name type="scientific">Lyngbya confervoides BDU141951</name>
    <dbReference type="NCBI Taxonomy" id="1574623"/>
    <lineage>
        <taxon>Bacteria</taxon>
        <taxon>Bacillati</taxon>
        <taxon>Cyanobacteriota</taxon>
        <taxon>Cyanophyceae</taxon>
        <taxon>Oscillatoriophycideae</taxon>
        <taxon>Oscillatoriales</taxon>
        <taxon>Microcoleaceae</taxon>
        <taxon>Lyngbya</taxon>
    </lineage>
</organism>
<sequence>MRKQDKALEVITSILLALASLVAAWSAYQSSAWSSEQATMAQVTARHRLEATRALNRGGQLQIMDVLAFMQWMEASRAGNQPLAQYYRDRFPAELESAFEAWLKLDPANNPDAPSPFTLPEYAPRVWAAADKAEESSKQSSERFQYANDISTAYVRNTLFTAIALFFGGIAGRFEYRPVYLGMLVLAALMLSIGIGNAIIMPKI</sequence>
<gene>
    <name evidence="2" type="ORF">QQ91_0019305</name>
</gene>
<keyword evidence="1" id="KW-1133">Transmembrane helix</keyword>
<comment type="caution">
    <text evidence="2">The sequence shown here is derived from an EMBL/GenBank/DDBJ whole genome shotgun (WGS) entry which is preliminary data.</text>
</comment>
<evidence type="ECO:0000256" key="1">
    <source>
        <dbReference type="SAM" id="Phobius"/>
    </source>
</evidence>
<dbReference type="AlphaFoldDB" id="A0ABD4T9H5"/>
<feature type="transmembrane region" description="Helical" evidence="1">
    <location>
        <begin position="153"/>
        <end position="172"/>
    </location>
</feature>
<evidence type="ECO:0008006" key="4">
    <source>
        <dbReference type="Google" id="ProtNLM"/>
    </source>
</evidence>
<name>A0ABD4T9H5_9CYAN</name>
<reference evidence="2 3" key="1">
    <citation type="journal article" date="2015" name="Genome Announc.">
        <title>Draft Genome Sequence of Filamentous Marine Cyanobacterium Lyngbya confervoides Strain BDU141951.</title>
        <authorList>
            <person name="Chandrababunaidu M.M."/>
            <person name="Sen D."/>
            <person name="Tripathy S."/>
        </authorList>
    </citation>
    <scope>NUCLEOTIDE SEQUENCE [LARGE SCALE GENOMIC DNA]</scope>
    <source>
        <strain evidence="2 3">BDU141951</strain>
    </source>
</reference>
<keyword evidence="3" id="KW-1185">Reference proteome</keyword>